<reference evidence="1" key="1">
    <citation type="submission" date="2013-07" db="EMBL/GenBank/DDBJ databases">
        <title>The genome of an arbuscular mycorrhizal fungus provides insights into the evolution of the oldest plant symbiosis.</title>
        <authorList>
            <consortium name="DOE Joint Genome Institute"/>
            <person name="Tisserant E."/>
            <person name="Malbreil M."/>
            <person name="Kuo A."/>
            <person name="Kohler A."/>
            <person name="Symeonidi A."/>
            <person name="Balestrini R."/>
            <person name="Charron P."/>
            <person name="Duensing N."/>
            <person name="Frei-dit-Frey N."/>
            <person name="Gianinazzi-Pearson V."/>
            <person name="Gilbert B."/>
            <person name="Handa Y."/>
            <person name="Hijri M."/>
            <person name="Kaul R."/>
            <person name="Kawaguchi M."/>
            <person name="Krajinski F."/>
            <person name="Lammers P."/>
            <person name="Lapierre D."/>
            <person name="Masclaux F.G."/>
            <person name="Murat C."/>
            <person name="Morin E."/>
            <person name="Ndikumana S."/>
            <person name="Pagni M."/>
            <person name="Petitpierre D."/>
            <person name="Requena N."/>
            <person name="Rosikiewicz P."/>
            <person name="Riley R."/>
            <person name="Saito K."/>
            <person name="San Clemente H."/>
            <person name="Shapiro H."/>
            <person name="van Tuinen D."/>
            <person name="Becard G."/>
            <person name="Bonfante P."/>
            <person name="Paszkowski U."/>
            <person name="Shachar-Hill Y."/>
            <person name="Young J.P."/>
            <person name="Sanders I.R."/>
            <person name="Henrissat B."/>
            <person name="Rensing S.A."/>
            <person name="Grigoriev I.V."/>
            <person name="Corradi N."/>
            <person name="Roux C."/>
            <person name="Martin F."/>
        </authorList>
    </citation>
    <scope>NUCLEOTIDE SEQUENCE</scope>
    <source>
        <strain evidence="1">DAOM 197198</strain>
    </source>
</reference>
<gene>
    <name evidence="1" type="ORF">GLOINDRAFT_99744</name>
</gene>
<organism evidence="1">
    <name type="scientific">Rhizophagus irregularis (strain DAOM 181602 / DAOM 197198 / MUCL 43194)</name>
    <name type="common">Arbuscular mycorrhizal fungus</name>
    <name type="synonym">Glomus intraradices</name>
    <dbReference type="NCBI Taxonomy" id="747089"/>
    <lineage>
        <taxon>Eukaryota</taxon>
        <taxon>Fungi</taxon>
        <taxon>Fungi incertae sedis</taxon>
        <taxon>Mucoromycota</taxon>
        <taxon>Glomeromycotina</taxon>
        <taxon>Glomeromycetes</taxon>
        <taxon>Glomerales</taxon>
        <taxon>Glomeraceae</taxon>
        <taxon>Rhizophagus</taxon>
    </lineage>
</organism>
<dbReference type="AlphaFoldDB" id="U9TPW6"/>
<protein>
    <submittedName>
        <fullName evidence="1">Uncharacterized protein</fullName>
    </submittedName>
</protein>
<dbReference type="EMBL" id="KI293077">
    <property type="protein sequence ID" value="ESA05391.1"/>
    <property type="molecule type" value="Genomic_DNA"/>
</dbReference>
<sequence length="107" mass="12535">MFSFVWVLRINWANLRLKIRTIDLSKIDLALSIWLRVLLAKEIRCKNYTLMVHLNLYHVIVFVDIALHSLNNLLAWMALNGVVLFQRLYEVAFEEECLKSSDAITSI</sequence>
<dbReference type="HOGENOM" id="CLU_2211352_0_0_1"/>
<name>U9TPW6_RHIID</name>
<proteinExistence type="predicted"/>
<evidence type="ECO:0000313" key="1">
    <source>
        <dbReference type="EMBL" id="ESA05391.1"/>
    </source>
</evidence>
<accession>U9TPW6</accession>